<dbReference type="InterPro" id="IPR050312">
    <property type="entry name" value="IolE/XylAMocC-like"/>
</dbReference>
<feature type="domain" description="Xylose isomerase-like TIM barrel" evidence="1">
    <location>
        <begin position="66"/>
        <end position="300"/>
    </location>
</feature>
<dbReference type="Proteomes" id="UP000218831">
    <property type="component" value="Unassembled WGS sequence"/>
</dbReference>
<organism evidence="2 3">
    <name type="scientific">Fodinibius salipaludis</name>
    <dbReference type="NCBI Taxonomy" id="2032627"/>
    <lineage>
        <taxon>Bacteria</taxon>
        <taxon>Pseudomonadati</taxon>
        <taxon>Balneolota</taxon>
        <taxon>Balneolia</taxon>
        <taxon>Balneolales</taxon>
        <taxon>Balneolaceae</taxon>
        <taxon>Fodinibius</taxon>
    </lineage>
</organism>
<dbReference type="PANTHER" id="PTHR12110">
    <property type="entry name" value="HYDROXYPYRUVATE ISOMERASE"/>
    <property type="match status" value="1"/>
</dbReference>
<dbReference type="Gene3D" id="3.20.20.150">
    <property type="entry name" value="Divalent-metal-dependent TIM barrel enzymes"/>
    <property type="match status" value="1"/>
</dbReference>
<dbReference type="InterPro" id="IPR036237">
    <property type="entry name" value="Xyl_isomerase-like_sf"/>
</dbReference>
<dbReference type="PANTHER" id="PTHR12110:SF53">
    <property type="entry name" value="BLR5974 PROTEIN"/>
    <property type="match status" value="1"/>
</dbReference>
<dbReference type="EMBL" id="NSKE01000006">
    <property type="protein sequence ID" value="PAU93932.1"/>
    <property type="molecule type" value="Genomic_DNA"/>
</dbReference>
<gene>
    <name evidence="2" type="ORF">CK503_09685</name>
</gene>
<sequence length="315" mass="35322">MNRLQFLKYCSFASASVGIPGLVHSIYETTAETDLFFNISLAEWSLHRTLRAGKIDHLEFPVVAKKEFGISAVEYVNQFFADKAEDISYLNEMNSRCSDLGVDQLLIMVDGEGDLAGTNKKERRSAVEKHYKWVRAAQHLGCHSIRVNLFGDGNRADQKRAAVDSLGRLSEFAKDFDINILVENHGGYSSDGKWLVDVMREVGMKNCGTLPDFGNFCIQRKDGKGGDAPCIEEYNRYNGVKEMVPFAKAVSAKSYDFDETGRETTINFMKMGRIIRDADYTAHFGIEYEGSKLSEFEGIKATKDLLVKVGKKLSQ</sequence>
<evidence type="ECO:0000313" key="2">
    <source>
        <dbReference type="EMBL" id="PAU93932.1"/>
    </source>
</evidence>
<protein>
    <submittedName>
        <fullName evidence="2">Xylose isomerase</fullName>
    </submittedName>
</protein>
<keyword evidence="2" id="KW-0413">Isomerase</keyword>
<dbReference type="InterPro" id="IPR013022">
    <property type="entry name" value="Xyl_isomerase-like_TIM-brl"/>
</dbReference>
<dbReference type="Pfam" id="PF01261">
    <property type="entry name" value="AP_endonuc_2"/>
    <property type="match status" value="1"/>
</dbReference>
<comment type="caution">
    <text evidence="2">The sequence shown here is derived from an EMBL/GenBank/DDBJ whole genome shotgun (WGS) entry which is preliminary data.</text>
</comment>
<dbReference type="GO" id="GO:0016853">
    <property type="term" value="F:isomerase activity"/>
    <property type="evidence" value="ECO:0007669"/>
    <property type="project" value="UniProtKB-KW"/>
</dbReference>
<accession>A0A2A2GAT7</accession>
<keyword evidence="3" id="KW-1185">Reference proteome</keyword>
<dbReference type="OrthoDB" id="1114629at2"/>
<evidence type="ECO:0000313" key="3">
    <source>
        <dbReference type="Proteomes" id="UP000218831"/>
    </source>
</evidence>
<proteinExistence type="predicted"/>
<dbReference type="RefSeq" id="WP_095606608.1">
    <property type="nucleotide sequence ID" value="NZ_NSKE01000006.1"/>
</dbReference>
<dbReference type="SUPFAM" id="SSF51658">
    <property type="entry name" value="Xylose isomerase-like"/>
    <property type="match status" value="1"/>
</dbReference>
<dbReference type="AlphaFoldDB" id="A0A2A2GAT7"/>
<reference evidence="2 3" key="1">
    <citation type="submission" date="2017-08" db="EMBL/GenBank/DDBJ databases">
        <title>Aliifodinibius alkalisoli sp. nov., isolated from saline alkaline soil.</title>
        <authorList>
            <person name="Liu D."/>
            <person name="Zhang G."/>
        </authorList>
    </citation>
    <scope>NUCLEOTIDE SEQUENCE [LARGE SCALE GENOMIC DNA]</scope>
    <source>
        <strain evidence="2 3">WN023</strain>
    </source>
</reference>
<name>A0A2A2GAT7_9BACT</name>
<evidence type="ECO:0000259" key="1">
    <source>
        <dbReference type="Pfam" id="PF01261"/>
    </source>
</evidence>